<evidence type="ECO:0000313" key="1">
    <source>
        <dbReference type="EMBL" id="GGJ51951.1"/>
    </source>
</evidence>
<dbReference type="AlphaFoldDB" id="A0A917L8F1"/>
<reference evidence="1" key="2">
    <citation type="submission" date="2020-09" db="EMBL/GenBank/DDBJ databases">
        <authorList>
            <person name="Sun Q."/>
            <person name="Ohkuma M."/>
        </authorList>
    </citation>
    <scope>NUCLEOTIDE SEQUENCE</scope>
    <source>
        <strain evidence="1">JCM 3086</strain>
    </source>
</reference>
<evidence type="ECO:0000313" key="2">
    <source>
        <dbReference type="Proteomes" id="UP000657574"/>
    </source>
</evidence>
<dbReference type="Proteomes" id="UP000657574">
    <property type="component" value="Unassembled WGS sequence"/>
</dbReference>
<name>A0A917L8F1_9ACTN</name>
<dbReference type="EMBL" id="BMQA01000041">
    <property type="protein sequence ID" value="GGJ51951.1"/>
    <property type="molecule type" value="Genomic_DNA"/>
</dbReference>
<reference evidence="1" key="1">
    <citation type="journal article" date="2014" name="Int. J. Syst. Evol. Microbiol.">
        <title>Complete genome sequence of Corynebacterium casei LMG S-19264T (=DSM 44701T), isolated from a smear-ripened cheese.</title>
        <authorList>
            <consortium name="US DOE Joint Genome Institute (JGI-PGF)"/>
            <person name="Walter F."/>
            <person name="Albersmeier A."/>
            <person name="Kalinowski J."/>
            <person name="Ruckert C."/>
        </authorList>
    </citation>
    <scope>NUCLEOTIDE SEQUENCE</scope>
    <source>
        <strain evidence="1">JCM 3086</strain>
    </source>
</reference>
<protein>
    <submittedName>
        <fullName evidence="1">Uncharacterized protein</fullName>
    </submittedName>
</protein>
<organism evidence="1 2">
    <name type="scientific">Streptomyces brasiliensis</name>
    <dbReference type="NCBI Taxonomy" id="1954"/>
    <lineage>
        <taxon>Bacteria</taxon>
        <taxon>Bacillati</taxon>
        <taxon>Actinomycetota</taxon>
        <taxon>Actinomycetes</taxon>
        <taxon>Kitasatosporales</taxon>
        <taxon>Streptomycetaceae</taxon>
        <taxon>Streptomyces</taxon>
    </lineage>
</organism>
<accession>A0A917L8F1</accession>
<gene>
    <name evidence="1" type="ORF">GCM10010121_073580</name>
</gene>
<keyword evidence="2" id="KW-1185">Reference proteome</keyword>
<sequence>MISQSAGLRPLHWNDRVVAVPVSGPVPHEVLVTAFSSRDRLARRARAFLDHCLRQPD</sequence>
<proteinExistence type="predicted"/>
<comment type="caution">
    <text evidence="1">The sequence shown here is derived from an EMBL/GenBank/DDBJ whole genome shotgun (WGS) entry which is preliminary data.</text>
</comment>